<proteinExistence type="predicted"/>
<accession>A0A4U8YUV6</accession>
<evidence type="ECO:0000313" key="2">
    <source>
        <dbReference type="EMBL" id="VFQ47199.1"/>
    </source>
</evidence>
<keyword evidence="1" id="KW-0732">Signal</keyword>
<dbReference type="RefSeq" id="WP_180146542.1">
    <property type="nucleotide sequence ID" value="NZ_CAADHO010000014.1"/>
</dbReference>
<name>A0A4U8YUV6_9BACT</name>
<evidence type="ECO:0000256" key="1">
    <source>
        <dbReference type="SAM" id="SignalP"/>
    </source>
</evidence>
<gene>
    <name evidence="2" type="ORF">MSL71_48850</name>
</gene>
<dbReference type="Proteomes" id="UP000507962">
    <property type="component" value="Unassembled WGS sequence"/>
</dbReference>
<reference evidence="2 3" key="1">
    <citation type="submission" date="2019-03" db="EMBL/GenBank/DDBJ databases">
        <authorList>
            <person name="Nijsse B."/>
        </authorList>
    </citation>
    <scope>NUCLEOTIDE SEQUENCE [LARGE SCALE GENOMIC DNA]</scope>
    <source>
        <strain evidence="2">Desulfoluna butyratoxydans MSL71</strain>
    </source>
</reference>
<protein>
    <submittedName>
        <fullName evidence="2">Uncharacterized protein</fullName>
    </submittedName>
</protein>
<feature type="chain" id="PRO_5020869589" evidence="1">
    <location>
        <begin position="25"/>
        <end position="137"/>
    </location>
</feature>
<evidence type="ECO:0000313" key="3">
    <source>
        <dbReference type="Proteomes" id="UP000507962"/>
    </source>
</evidence>
<organism evidence="2 3">
    <name type="scientific">Desulfoluna butyratoxydans</name>
    <dbReference type="NCBI Taxonomy" id="231438"/>
    <lineage>
        <taxon>Bacteria</taxon>
        <taxon>Pseudomonadati</taxon>
        <taxon>Thermodesulfobacteriota</taxon>
        <taxon>Desulfobacteria</taxon>
        <taxon>Desulfobacterales</taxon>
        <taxon>Desulfolunaceae</taxon>
        <taxon>Desulfoluna</taxon>
    </lineage>
</organism>
<sequence length="137" mass="15121">MKQATMASVLLAALLLLAPGCVSHVIHTHESVSRDTTWIRVEEAKKPFVVSDIVGGEHITRYRILGFEGERYLITGRGEGLYMSVDPGTSARLIPTRDDDTCIVEVLSLDALITIELSAHPVSDYTLEIRRIEATDD</sequence>
<feature type="signal peptide" evidence="1">
    <location>
        <begin position="1"/>
        <end position="24"/>
    </location>
</feature>
<dbReference type="AlphaFoldDB" id="A0A4U8YUV6"/>
<dbReference type="EMBL" id="CAADHO010000014">
    <property type="protein sequence ID" value="VFQ47199.1"/>
    <property type="molecule type" value="Genomic_DNA"/>
</dbReference>
<keyword evidence="3" id="KW-1185">Reference proteome</keyword>